<organism evidence="2 3">
    <name type="scientific">Phyllosticta citrichinensis</name>
    <dbReference type="NCBI Taxonomy" id="1130410"/>
    <lineage>
        <taxon>Eukaryota</taxon>
        <taxon>Fungi</taxon>
        <taxon>Dikarya</taxon>
        <taxon>Ascomycota</taxon>
        <taxon>Pezizomycotina</taxon>
        <taxon>Dothideomycetes</taxon>
        <taxon>Dothideomycetes incertae sedis</taxon>
        <taxon>Botryosphaeriales</taxon>
        <taxon>Phyllostictaceae</taxon>
        <taxon>Phyllosticta</taxon>
    </lineage>
</organism>
<dbReference type="InterPro" id="IPR000210">
    <property type="entry name" value="BTB/POZ_dom"/>
</dbReference>
<dbReference type="PANTHER" id="PTHR47843">
    <property type="entry name" value="BTB DOMAIN-CONTAINING PROTEIN-RELATED"/>
    <property type="match status" value="1"/>
</dbReference>
<protein>
    <recommendedName>
        <fullName evidence="1">BTB domain-containing protein</fullName>
    </recommendedName>
</protein>
<evidence type="ECO:0000313" key="2">
    <source>
        <dbReference type="EMBL" id="KAK8166537.1"/>
    </source>
</evidence>
<dbReference type="SUPFAM" id="SSF54695">
    <property type="entry name" value="POZ domain"/>
    <property type="match status" value="1"/>
</dbReference>
<dbReference type="InterPro" id="IPR011333">
    <property type="entry name" value="SKP1/BTB/POZ_sf"/>
</dbReference>
<dbReference type="PROSITE" id="PS50097">
    <property type="entry name" value="BTB"/>
    <property type="match status" value="1"/>
</dbReference>
<feature type="domain" description="BTB" evidence="1">
    <location>
        <begin position="47"/>
        <end position="116"/>
    </location>
</feature>
<keyword evidence="3" id="KW-1185">Reference proteome</keyword>
<reference evidence="2 3" key="1">
    <citation type="journal article" date="2022" name="G3 (Bethesda)">
        <title>Enemy or ally: a genomic approach to elucidate the lifestyle of Phyllosticta citrichinaensis.</title>
        <authorList>
            <person name="Buijs V.A."/>
            <person name="Groenewald J.Z."/>
            <person name="Haridas S."/>
            <person name="LaButti K.M."/>
            <person name="Lipzen A."/>
            <person name="Martin F.M."/>
            <person name="Barry K."/>
            <person name="Grigoriev I.V."/>
            <person name="Crous P.W."/>
            <person name="Seidl M.F."/>
        </authorList>
    </citation>
    <scope>NUCLEOTIDE SEQUENCE [LARGE SCALE GENOMIC DNA]</scope>
    <source>
        <strain evidence="2 3">CBS 129764</strain>
    </source>
</reference>
<evidence type="ECO:0000259" key="1">
    <source>
        <dbReference type="PROSITE" id="PS50097"/>
    </source>
</evidence>
<dbReference type="Gene3D" id="3.30.710.10">
    <property type="entry name" value="Potassium Channel Kv1.1, Chain A"/>
    <property type="match status" value="1"/>
</dbReference>
<name>A0ABR1XTU7_9PEZI</name>
<comment type="caution">
    <text evidence="2">The sequence shown here is derived from an EMBL/GenBank/DDBJ whole genome shotgun (WGS) entry which is preliminary data.</text>
</comment>
<proteinExistence type="predicted"/>
<dbReference type="Pfam" id="PF00651">
    <property type="entry name" value="BTB"/>
    <property type="match status" value="1"/>
</dbReference>
<sequence length="296" mass="34299">MMLSGSVVAANDSSLAPCAAVNESSLMRPQCQITELLTLKSIDQKVIRVTVGSDDNKHTFYVHEPLLKMHSPVFKSCLSRNWSEGIKREIDLPEDDPKIFTLFVRFLYVGQILIIPNDTLLWRQTTAGGFHRPDIAGDILIHSYIFADKYLANPFKNACIQAIIDRFMMGPAYFLAIRQNAELVYDKLLPSSPLRRLYVDFWAWASTEEWHDDQGNEYHDIHTAPFEFWQDIAKAMTRTRDRLVKIPRDHIIVMHYPWVHDKMRYFERERAPEPDFPRPFAVDFAALSLQPEPSDD</sequence>
<accession>A0ABR1XTU7</accession>
<dbReference type="Proteomes" id="UP001456524">
    <property type="component" value="Unassembled WGS sequence"/>
</dbReference>
<evidence type="ECO:0000313" key="3">
    <source>
        <dbReference type="Proteomes" id="UP001456524"/>
    </source>
</evidence>
<gene>
    <name evidence="2" type="ORF">IWX90DRAFT_414929</name>
</gene>
<dbReference type="EMBL" id="JBBWUH010000005">
    <property type="protein sequence ID" value="KAK8166537.1"/>
    <property type="molecule type" value="Genomic_DNA"/>
</dbReference>
<dbReference type="PANTHER" id="PTHR47843:SF2">
    <property type="entry name" value="BTB DOMAIN-CONTAINING PROTEIN"/>
    <property type="match status" value="1"/>
</dbReference>